<dbReference type="InterPro" id="IPR009833">
    <property type="entry name" value="DUF1398"/>
</dbReference>
<keyword evidence="2" id="KW-1185">Reference proteome</keyword>
<accession>A0ABW0KDD5</accession>
<dbReference type="RefSeq" id="WP_270885216.1">
    <property type="nucleotide sequence ID" value="NZ_JAQFVF010000088.1"/>
</dbReference>
<evidence type="ECO:0000313" key="1">
    <source>
        <dbReference type="EMBL" id="MFC5450592.1"/>
    </source>
</evidence>
<dbReference type="Gene3D" id="3.30.1810.10">
    <property type="entry name" value="YdfO-like"/>
    <property type="match status" value="1"/>
</dbReference>
<dbReference type="EMBL" id="JBHSMJ010000026">
    <property type="protein sequence ID" value="MFC5450592.1"/>
    <property type="molecule type" value="Genomic_DNA"/>
</dbReference>
<reference evidence="2" key="1">
    <citation type="journal article" date="2019" name="Int. J. Syst. Evol. Microbiol.">
        <title>The Global Catalogue of Microorganisms (GCM) 10K type strain sequencing project: providing services to taxonomists for standard genome sequencing and annotation.</title>
        <authorList>
            <consortium name="The Broad Institute Genomics Platform"/>
            <consortium name="The Broad Institute Genome Sequencing Center for Infectious Disease"/>
            <person name="Wu L."/>
            <person name="Ma J."/>
        </authorList>
    </citation>
    <scope>NUCLEOTIDE SEQUENCE [LARGE SCALE GENOMIC DNA]</scope>
    <source>
        <strain evidence="2">KACC 11904</strain>
    </source>
</reference>
<dbReference type="Proteomes" id="UP001596044">
    <property type="component" value="Unassembled WGS sequence"/>
</dbReference>
<organism evidence="1 2">
    <name type="scientific">Paenibacillus aestuarii</name>
    <dbReference type="NCBI Taxonomy" id="516965"/>
    <lineage>
        <taxon>Bacteria</taxon>
        <taxon>Bacillati</taxon>
        <taxon>Bacillota</taxon>
        <taxon>Bacilli</taxon>
        <taxon>Bacillales</taxon>
        <taxon>Paenibacillaceae</taxon>
        <taxon>Paenibacillus</taxon>
    </lineage>
</organism>
<evidence type="ECO:0000313" key="2">
    <source>
        <dbReference type="Proteomes" id="UP001596044"/>
    </source>
</evidence>
<sequence>MDISEVKRIIEVSKQEKWPYPQTFQALAAAGVTSYRTDLTDNVTIYDGDADSYEDRHSTMAERLEIADRFQADEVQKGLRHHQEHRTTYTDFLKTMAEAGVQYYLVDMASRNITYTSGRPDEAYVERVPE</sequence>
<protein>
    <submittedName>
        <fullName evidence="1">DUF1398 family protein</fullName>
    </submittedName>
</protein>
<name>A0ABW0KDD5_9BACL</name>
<dbReference type="Pfam" id="PF07166">
    <property type="entry name" value="DUF1398"/>
    <property type="match status" value="1"/>
</dbReference>
<dbReference type="SUPFAM" id="SSF160419">
    <property type="entry name" value="YdfO-like"/>
    <property type="match status" value="1"/>
</dbReference>
<comment type="caution">
    <text evidence="1">The sequence shown here is derived from an EMBL/GenBank/DDBJ whole genome shotgun (WGS) entry which is preliminary data.</text>
</comment>
<proteinExistence type="predicted"/>
<gene>
    <name evidence="1" type="ORF">ACFPOG_20265</name>
</gene>
<dbReference type="InterPro" id="IPR036696">
    <property type="entry name" value="YdfO-like_sf"/>
</dbReference>